<dbReference type="InterPro" id="IPR043129">
    <property type="entry name" value="ATPase_NBD"/>
</dbReference>
<dbReference type="SUPFAM" id="SSF53067">
    <property type="entry name" value="Actin-like ATPase domain"/>
    <property type="match status" value="2"/>
</dbReference>
<protein>
    <submittedName>
        <fullName evidence="3">Actin-like ATPase domain-containing protein</fullName>
    </submittedName>
</protein>
<reference evidence="3 4" key="1">
    <citation type="submission" date="2015-10" db="EMBL/GenBank/DDBJ databases">
        <title>Full genome of DAOMC 229536 Phialocephala scopiformis, a fungal endophyte of spruce producing the potent anti-insectan compound rugulosin.</title>
        <authorList>
            <consortium name="DOE Joint Genome Institute"/>
            <person name="Walker A.K."/>
            <person name="Frasz S.L."/>
            <person name="Seifert K.A."/>
            <person name="Miller J.D."/>
            <person name="Mondo S.J."/>
            <person name="Labutti K."/>
            <person name="Lipzen A."/>
            <person name="Dockter R."/>
            <person name="Kennedy M."/>
            <person name="Grigoriev I.V."/>
            <person name="Spatafora J.W."/>
        </authorList>
    </citation>
    <scope>NUCLEOTIDE SEQUENCE [LARGE SCALE GENOMIC DNA]</scope>
    <source>
        <strain evidence="3 4">CBS 120377</strain>
    </source>
</reference>
<dbReference type="Pfam" id="PF00012">
    <property type="entry name" value="HSP70"/>
    <property type="match status" value="1"/>
</dbReference>
<proteinExistence type="predicted"/>
<name>A0A132B2C0_MOLSC</name>
<keyword evidence="4" id="KW-1185">Reference proteome</keyword>
<dbReference type="PANTHER" id="PTHR14187:SF81">
    <property type="entry name" value="HSP70 FAMILY PROTEIN (AFU_ORTHOLOGUE AFUA_4G14040)"/>
    <property type="match status" value="1"/>
</dbReference>
<dbReference type="Proteomes" id="UP000070700">
    <property type="component" value="Unassembled WGS sequence"/>
</dbReference>
<dbReference type="EMBL" id="KQ947445">
    <property type="protein sequence ID" value="KUJ06536.1"/>
    <property type="molecule type" value="Genomic_DNA"/>
</dbReference>
<gene>
    <name evidence="3" type="ORF">LY89DRAFT_661851</name>
</gene>
<dbReference type="GO" id="GO:0140662">
    <property type="term" value="F:ATP-dependent protein folding chaperone"/>
    <property type="evidence" value="ECO:0007669"/>
    <property type="project" value="InterPro"/>
</dbReference>
<evidence type="ECO:0000256" key="1">
    <source>
        <dbReference type="ARBA" id="ARBA00022741"/>
    </source>
</evidence>
<dbReference type="CDD" id="cd10170">
    <property type="entry name" value="ASKHA_NBD_HSP70"/>
    <property type="match status" value="1"/>
</dbReference>
<dbReference type="STRING" id="149040.A0A132B2C0"/>
<keyword evidence="2" id="KW-0067">ATP-binding</keyword>
<dbReference type="GeneID" id="28822351"/>
<dbReference type="KEGG" id="psco:LY89DRAFT_661851"/>
<evidence type="ECO:0000256" key="2">
    <source>
        <dbReference type="ARBA" id="ARBA00022840"/>
    </source>
</evidence>
<dbReference type="AlphaFoldDB" id="A0A132B2C0"/>
<dbReference type="InParanoid" id="A0A132B2C0"/>
<dbReference type="OrthoDB" id="2963168at2759"/>
<keyword evidence="1" id="KW-0547">Nucleotide-binding</keyword>
<accession>A0A132B2C0</accession>
<evidence type="ECO:0000313" key="4">
    <source>
        <dbReference type="Proteomes" id="UP000070700"/>
    </source>
</evidence>
<evidence type="ECO:0000313" key="3">
    <source>
        <dbReference type="EMBL" id="KUJ06536.1"/>
    </source>
</evidence>
<dbReference type="RefSeq" id="XP_018060891.1">
    <property type="nucleotide sequence ID" value="XM_018212625.1"/>
</dbReference>
<organism evidence="3 4">
    <name type="scientific">Mollisia scopiformis</name>
    <name type="common">Conifer needle endophyte fungus</name>
    <name type="synonym">Phialocephala scopiformis</name>
    <dbReference type="NCBI Taxonomy" id="149040"/>
    <lineage>
        <taxon>Eukaryota</taxon>
        <taxon>Fungi</taxon>
        <taxon>Dikarya</taxon>
        <taxon>Ascomycota</taxon>
        <taxon>Pezizomycotina</taxon>
        <taxon>Leotiomycetes</taxon>
        <taxon>Helotiales</taxon>
        <taxon>Mollisiaceae</taxon>
        <taxon>Mollisia</taxon>
    </lineage>
</organism>
<dbReference type="Gene3D" id="3.30.420.40">
    <property type="match status" value="2"/>
</dbReference>
<sequence length="615" mass="68203">MPFEPDSLPHEVELPNRKFGKLPNRTLLSASNRIKCILSIDYGTTYTGISYVFSNESELNDIATVQTWPGDGRDRDFEWKTPTVIAYGSENNFQGVKWGFMVEPGMKSYSWTKLLLDKNAPKGKYDDPTLTNIVRKGMMELPKGKSAQQVCEDYLREVRNFVFARLDKENGADFMKLTPMECWITVPATWLDEAQDATREAAKGAGFASRSMDSINVIPEPEAAAICALKKLTAPGAPDSLKAGEDIMICDCGGGTVDLTTYSVTATYPLLDFEELVVGEGGKCGATYIDRNLHTLMTTRFGESFKKLDPKKTGPGSKFMQSFERVKRDFPKGFDKEKGIGPLKLVSKNPAHYDDDDGTVKLSLADMQSLFDPVISQVIALVKAQVQEASKLNHDIDRIVLVGGFGDSPYLFEKLGAWCKTNGGIKLICPPAPQAAIARGAALRGLAGTAPSLKKQRRHYGYEVGRTFDEGVDDATKAYIDPFLDQEDQRRIQEMVWKIAKGENVTTKTVRSQSLYFTHKEGSSSFTQTVELYSCNLDTAPLSVEHERVVQVGEIKVDYSEVDLNTLESTYKDGKKCYKMEFDVRIEFGAVKGILVFSSWIGKRQVGTASLSFAK</sequence>
<dbReference type="PANTHER" id="PTHR14187">
    <property type="entry name" value="ALPHA KINASE/ELONGATION FACTOR 2 KINASE"/>
    <property type="match status" value="1"/>
</dbReference>
<dbReference type="InterPro" id="IPR013126">
    <property type="entry name" value="Hsp_70_fam"/>
</dbReference>
<dbReference type="Gene3D" id="3.90.640.10">
    <property type="entry name" value="Actin, Chain A, domain 4"/>
    <property type="match status" value="1"/>
</dbReference>
<dbReference type="GO" id="GO:0005524">
    <property type="term" value="F:ATP binding"/>
    <property type="evidence" value="ECO:0007669"/>
    <property type="project" value="UniProtKB-KW"/>
</dbReference>